<dbReference type="GO" id="GO:0043564">
    <property type="term" value="C:Ku70:Ku80 complex"/>
    <property type="evidence" value="ECO:0007669"/>
    <property type="project" value="TreeGrafter"/>
</dbReference>
<evidence type="ECO:0000256" key="2">
    <source>
        <dbReference type="ARBA" id="ARBA00022741"/>
    </source>
</evidence>
<evidence type="ECO:0000313" key="13">
    <source>
        <dbReference type="EMBL" id="EEH60252.1"/>
    </source>
</evidence>
<dbReference type="Proteomes" id="UP000001876">
    <property type="component" value="Unassembled WGS sequence"/>
</dbReference>
<dbReference type="GO" id="GO:0016787">
    <property type="term" value="F:hydrolase activity"/>
    <property type="evidence" value="ECO:0007669"/>
    <property type="project" value="UniProtKB-KW"/>
</dbReference>
<dbReference type="Gene3D" id="2.40.290.10">
    <property type="match status" value="1"/>
</dbReference>
<dbReference type="GO" id="GO:0000723">
    <property type="term" value="P:telomere maintenance"/>
    <property type="evidence" value="ECO:0007669"/>
    <property type="project" value="TreeGrafter"/>
</dbReference>
<dbReference type="GO" id="GO:0042162">
    <property type="term" value="F:telomeric DNA binding"/>
    <property type="evidence" value="ECO:0007669"/>
    <property type="project" value="TreeGrafter"/>
</dbReference>
<keyword evidence="6" id="KW-0067">ATP-binding</keyword>
<keyword evidence="14" id="KW-1185">Reference proteome</keyword>
<feature type="region of interest" description="Disordered" evidence="11">
    <location>
        <begin position="505"/>
        <end position="604"/>
    </location>
</feature>
<evidence type="ECO:0000256" key="4">
    <source>
        <dbReference type="ARBA" id="ARBA00022801"/>
    </source>
</evidence>
<dbReference type="GO" id="GO:0004386">
    <property type="term" value="F:helicase activity"/>
    <property type="evidence" value="ECO:0007669"/>
    <property type="project" value="UniProtKB-KW"/>
</dbReference>
<evidence type="ECO:0000256" key="3">
    <source>
        <dbReference type="ARBA" id="ARBA00022763"/>
    </source>
</evidence>
<dbReference type="GO" id="GO:0006310">
    <property type="term" value="P:DNA recombination"/>
    <property type="evidence" value="ECO:0007669"/>
    <property type="project" value="UniProtKB-KW"/>
</dbReference>
<keyword evidence="3" id="KW-0227">DNA damage</keyword>
<dbReference type="GeneID" id="9680236"/>
<feature type="compositionally biased region" description="Low complexity" evidence="11">
    <location>
        <begin position="542"/>
        <end position="557"/>
    </location>
</feature>
<dbReference type="OMA" id="EMMISAY"/>
<sequence length="604" mass="62585">MACAKPATADRIAALPLDAGDAAADYLDALTVASDMLVRHERGGGFARHVLFVTDLRTRCEIDDEFIAGIAAGMKGASVRLTVAVVDGDGDAATTSEADEETKRVNRAMLQGLCDVLNEASGVAAASMSGIQDAVEALQVAQTKLTKPTTTFRGDLEFTPFVSLKVWVYKKVSEAKPPSMKLRVDDDESGGAHEPNVVVRERSFKSYADPDNPVSVPSEMMISAYPYGPTNIPIQDDVAALVASKNDKGMKIFGFTPLDTVPQWLGMDEARILVPWPGREQSVAAGMAASAGFSPREAGKAAAAMSALARAMERKGVAALTRAVWTQNSDKVNFGALTPHITAEGDFLLFVPLPYSEDMYSSDFKPLPAPGTDAAGALAPALAAKLVPTEEQKSAAAALVDALDGNGPDPWTRLNPALTRTHALIHARAVNELAAPLAPPSGTGPDAVRALVAPPLAGRAGLLSDAKDTPAAAAAAAAAAAFKAACGGLALVEKSVGWKGLKRGAAEALPPGEGDRGGDGEKRPRQDEVVGASGGERDGDDAAAAAAEHPPESGAGARETGDGDAWVVVKQEPNDDVALEDEDDVVAAEPPPPVEDDGFFDDMD</sequence>
<keyword evidence="8" id="KW-0233">DNA recombination</keyword>
<dbReference type="eggNOG" id="KOG2326">
    <property type="taxonomic scope" value="Eukaryota"/>
</dbReference>
<keyword evidence="2" id="KW-0547">Nucleotide-binding</keyword>
<dbReference type="Gene3D" id="3.40.50.410">
    <property type="entry name" value="von Willebrand factor, type A domain"/>
    <property type="match status" value="1"/>
</dbReference>
<feature type="domain" description="Ku" evidence="12">
    <location>
        <begin position="213"/>
        <end position="373"/>
    </location>
</feature>
<dbReference type="KEGG" id="mpp:MICPUCDRAFT_37947"/>
<dbReference type="STRING" id="564608.C1MHR6"/>
<dbReference type="OrthoDB" id="30826at2759"/>
<dbReference type="SUPFAM" id="SSF100939">
    <property type="entry name" value="SPOC domain-like"/>
    <property type="match status" value="1"/>
</dbReference>
<keyword evidence="7" id="KW-0238">DNA-binding</keyword>
<dbReference type="PANTHER" id="PTHR12604:SF4">
    <property type="entry name" value="X-RAY REPAIR CROSS-COMPLEMENTING PROTEIN 5"/>
    <property type="match status" value="1"/>
</dbReference>
<evidence type="ECO:0000256" key="9">
    <source>
        <dbReference type="ARBA" id="ARBA00023204"/>
    </source>
</evidence>
<gene>
    <name evidence="13" type="ORF">MICPUCDRAFT_37947</name>
</gene>
<dbReference type="EMBL" id="GG663735">
    <property type="protein sequence ID" value="EEH60252.1"/>
    <property type="molecule type" value="Genomic_DNA"/>
</dbReference>
<comment type="subcellular location">
    <subcellularLocation>
        <location evidence="1">Nucleus</location>
    </subcellularLocation>
</comment>
<keyword evidence="10" id="KW-0539">Nucleus</keyword>
<protein>
    <submittedName>
        <fullName evidence="13">Predicted protein</fullName>
    </submittedName>
</protein>
<dbReference type="InterPro" id="IPR016194">
    <property type="entry name" value="SPOC-like_C_dom_sf"/>
</dbReference>
<dbReference type="PANTHER" id="PTHR12604">
    <property type="entry name" value="KU AUTOANTIGEN DNA HELICASE"/>
    <property type="match status" value="1"/>
</dbReference>
<reference evidence="13 14" key="1">
    <citation type="journal article" date="2009" name="Science">
        <title>Green evolution and dynamic adaptations revealed by genomes of the marine picoeukaryotes Micromonas.</title>
        <authorList>
            <person name="Worden A.Z."/>
            <person name="Lee J.H."/>
            <person name="Mock T."/>
            <person name="Rouze P."/>
            <person name="Simmons M.P."/>
            <person name="Aerts A.L."/>
            <person name="Allen A.E."/>
            <person name="Cuvelier M.L."/>
            <person name="Derelle E."/>
            <person name="Everett M.V."/>
            <person name="Foulon E."/>
            <person name="Grimwood J."/>
            <person name="Gundlach H."/>
            <person name="Henrissat B."/>
            <person name="Napoli C."/>
            <person name="McDonald S.M."/>
            <person name="Parker M.S."/>
            <person name="Rombauts S."/>
            <person name="Salamov A."/>
            <person name="Von Dassow P."/>
            <person name="Badger J.H."/>
            <person name="Coutinho P.M."/>
            <person name="Demir E."/>
            <person name="Dubchak I."/>
            <person name="Gentemann C."/>
            <person name="Eikrem W."/>
            <person name="Gready J.E."/>
            <person name="John U."/>
            <person name="Lanier W."/>
            <person name="Lindquist E.A."/>
            <person name="Lucas S."/>
            <person name="Mayer K.F."/>
            <person name="Moreau H."/>
            <person name="Not F."/>
            <person name="Otillar R."/>
            <person name="Panaud O."/>
            <person name="Pangilinan J."/>
            <person name="Paulsen I."/>
            <person name="Piegu B."/>
            <person name="Poliakov A."/>
            <person name="Robbens S."/>
            <person name="Schmutz J."/>
            <person name="Toulza E."/>
            <person name="Wyss T."/>
            <person name="Zelensky A."/>
            <person name="Zhou K."/>
            <person name="Armbrust E.V."/>
            <person name="Bhattacharya D."/>
            <person name="Goodenough U.W."/>
            <person name="Van de Peer Y."/>
            <person name="Grigoriev I.V."/>
        </authorList>
    </citation>
    <scope>NUCLEOTIDE SEQUENCE [LARGE SCALE GENOMIC DNA]</scope>
    <source>
        <strain evidence="13 14">CCMP1545</strain>
    </source>
</reference>
<feature type="compositionally biased region" description="Basic and acidic residues" evidence="11">
    <location>
        <begin position="513"/>
        <end position="528"/>
    </location>
</feature>
<evidence type="ECO:0000259" key="12">
    <source>
        <dbReference type="SMART" id="SM00559"/>
    </source>
</evidence>
<evidence type="ECO:0000256" key="1">
    <source>
        <dbReference type="ARBA" id="ARBA00004123"/>
    </source>
</evidence>
<evidence type="ECO:0000256" key="5">
    <source>
        <dbReference type="ARBA" id="ARBA00022806"/>
    </source>
</evidence>
<proteinExistence type="predicted"/>
<accession>C1MHR6</accession>
<name>C1MHR6_MICPC</name>
<evidence type="ECO:0000256" key="10">
    <source>
        <dbReference type="ARBA" id="ARBA00023242"/>
    </source>
</evidence>
<dbReference type="RefSeq" id="XP_003055000.1">
    <property type="nucleotide sequence ID" value="XM_003054954.1"/>
</dbReference>
<dbReference type="Pfam" id="PF02735">
    <property type="entry name" value="Ku"/>
    <property type="match status" value="1"/>
</dbReference>
<dbReference type="InterPro" id="IPR036465">
    <property type="entry name" value="vWFA_dom_sf"/>
</dbReference>
<evidence type="ECO:0000256" key="11">
    <source>
        <dbReference type="SAM" id="MobiDB-lite"/>
    </source>
</evidence>
<evidence type="ECO:0000313" key="14">
    <source>
        <dbReference type="Proteomes" id="UP000001876"/>
    </source>
</evidence>
<dbReference type="GO" id="GO:0005524">
    <property type="term" value="F:ATP binding"/>
    <property type="evidence" value="ECO:0007669"/>
    <property type="project" value="UniProtKB-KW"/>
</dbReference>
<evidence type="ECO:0000256" key="6">
    <source>
        <dbReference type="ARBA" id="ARBA00022840"/>
    </source>
</evidence>
<dbReference type="GO" id="GO:0006303">
    <property type="term" value="P:double-strand break repair via nonhomologous end joining"/>
    <property type="evidence" value="ECO:0007669"/>
    <property type="project" value="InterPro"/>
</dbReference>
<feature type="compositionally biased region" description="Acidic residues" evidence="11">
    <location>
        <begin position="574"/>
        <end position="586"/>
    </location>
</feature>
<dbReference type="GO" id="GO:0003690">
    <property type="term" value="F:double-stranded DNA binding"/>
    <property type="evidence" value="ECO:0007669"/>
    <property type="project" value="TreeGrafter"/>
</dbReference>
<organism evidence="14">
    <name type="scientific">Micromonas pusilla (strain CCMP1545)</name>
    <name type="common">Picoplanktonic green alga</name>
    <dbReference type="NCBI Taxonomy" id="564608"/>
    <lineage>
        <taxon>Eukaryota</taxon>
        <taxon>Viridiplantae</taxon>
        <taxon>Chlorophyta</taxon>
        <taxon>Mamiellophyceae</taxon>
        <taxon>Mamiellales</taxon>
        <taxon>Mamiellaceae</taxon>
        <taxon>Micromonas</taxon>
    </lineage>
</organism>
<evidence type="ECO:0000256" key="8">
    <source>
        <dbReference type="ARBA" id="ARBA00023172"/>
    </source>
</evidence>
<keyword evidence="9" id="KW-0234">DNA repair</keyword>
<dbReference type="AlphaFoldDB" id="C1MHR6"/>
<evidence type="ECO:0000256" key="7">
    <source>
        <dbReference type="ARBA" id="ARBA00023125"/>
    </source>
</evidence>
<keyword evidence="5" id="KW-0347">Helicase</keyword>
<keyword evidence="4" id="KW-0378">Hydrolase</keyword>
<feature type="compositionally biased region" description="Acidic residues" evidence="11">
    <location>
        <begin position="594"/>
        <end position="604"/>
    </location>
</feature>
<dbReference type="SMART" id="SM00559">
    <property type="entry name" value="Ku78"/>
    <property type="match status" value="1"/>
</dbReference>
<dbReference type="InterPro" id="IPR006164">
    <property type="entry name" value="DNA_bd_Ku70/Ku80"/>
</dbReference>